<comment type="caution">
    <text evidence="2">The sequence shown here is derived from an EMBL/GenBank/DDBJ whole genome shotgun (WGS) entry which is preliminary data.</text>
</comment>
<keyword evidence="3" id="KW-1185">Reference proteome</keyword>
<feature type="compositionally biased region" description="Basic and acidic residues" evidence="1">
    <location>
        <begin position="84"/>
        <end position="93"/>
    </location>
</feature>
<protein>
    <submittedName>
        <fullName evidence="2">Uncharacterized protein</fullName>
    </submittedName>
</protein>
<proteinExistence type="predicted"/>
<organism evidence="2 3">
    <name type="scientific">Thalassiosira oceanica</name>
    <name type="common">Marine diatom</name>
    <dbReference type="NCBI Taxonomy" id="159749"/>
    <lineage>
        <taxon>Eukaryota</taxon>
        <taxon>Sar</taxon>
        <taxon>Stramenopiles</taxon>
        <taxon>Ochrophyta</taxon>
        <taxon>Bacillariophyta</taxon>
        <taxon>Coscinodiscophyceae</taxon>
        <taxon>Thalassiosirophycidae</taxon>
        <taxon>Thalassiosirales</taxon>
        <taxon>Thalassiosiraceae</taxon>
        <taxon>Thalassiosira</taxon>
    </lineage>
</organism>
<feature type="compositionally biased region" description="Basic and acidic residues" evidence="1">
    <location>
        <begin position="55"/>
        <end position="69"/>
    </location>
</feature>
<gene>
    <name evidence="2" type="ORF">THAOC_14331</name>
</gene>
<name>K0SIT1_THAOC</name>
<evidence type="ECO:0000313" key="3">
    <source>
        <dbReference type="Proteomes" id="UP000266841"/>
    </source>
</evidence>
<feature type="region of interest" description="Disordered" evidence="1">
    <location>
        <begin position="1"/>
        <end position="100"/>
    </location>
</feature>
<evidence type="ECO:0000256" key="1">
    <source>
        <dbReference type="SAM" id="MobiDB-lite"/>
    </source>
</evidence>
<feature type="compositionally biased region" description="Gly residues" evidence="1">
    <location>
        <begin position="1"/>
        <end position="10"/>
    </location>
</feature>
<dbReference type="EMBL" id="AGNL01016729">
    <property type="protein sequence ID" value="EJK64884.1"/>
    <property type="molecule type" value="Genomic_DNA"/>
</dbReference>
<sequence>MSGQGNGSFGGDDSSEKTGTAKRIRLPEESTQARRKAALQSSVPRSFGGSWPRQRRADRALPEAEEGRWRGTASLMGAPPDAAGDARHDDGQERQQGYGEVPSMVGEDVMNKMRDPQQGAVAAYEAAGRGGRDG</sequence>
<dbReference type="Proteomes" id="UP000266841">
    <property type="component" value="Unassembled WGS sequence"/>
</dbReference>
<dbReference type="AlphaFoldDB" id="K0SIT1"/>
<reference evidence="2 3" key="1">
    <citation type="journal article" date="2012" name="Genome Biol.">
        <title>Genome and low-iron response of an oceanic diatom adapted to chronic iron limitation.</title>
        <authorList>
            <person name="Lommer M."/>
            <person name="Specht M."/>
            <person name="Roy A.S."/>
            <person name="Kraemer L."/>
            <person name="Andreson R."/>
            <person name="Gutowska M.A."/>
            <person name="Wolf J."/>
            <person name="Bergner S.V."/>
            <person name="Schilhabel M.B."/>
            <person name="Klostermeier U.C."/>
            <person name="Beiko R.G."/>
            <person name="Rosenstiel P."/>
            <person name="Hippler M."/>
            <person name="Laroche J."/>
        </authorList>
    </citation>
    <scope>NUCLEOTIDE SEQUENCE [LARGE SCALE GENOMIC DNA]</scope>
    <source>
        <strain evidence="2 3">CCMP1005</strain>
    </source>
</reference>
<accession>K0SIT1</accession>
<evidence type="ECO:0000313" key="2">
    <source>
        <dbReference type="EMBL" id="EJK64884.1"/>
    </source>
</evidence>